<dbReference type="EMBL" id="JACSPW010000001">
    <property type="protein sequence ID" value="MBD8031600.1"/>
    <property type="molecule type" value="Genomic_DNA"/>
</dbReference>
<gene>
    <name evidence="7" type="ORF">H9632_00875</name>
</gene>
<evidence type="ECO:0000256" key="3">
    <source>
        <dbReference type="ARBA" id="ARBA00022692"/>
    </source>
</evidence>
<evidence type="ECO:0000256" key="6">
    <source>
        <dbReference type="SAM" id="Phobius"/>
    </source>
</evidence>
<protein>
    <submittedName>
        <fullName evidence="7">CidA/LrgA family protein</fullName>
    </submittedName>
</protein>
<evidence type="ECO:0000256" key="4">
    <source>
        <dbReference type="ARBA" id="ARBA00022989"/>
    </source>
</evidence>
<dbReference type="Proteomes" id="UP000600565">
    <property type="component" value="Unassembled WGS sequence"/>
</dbReference>
<evidence type="ECO:0000256" key="2">
    <source>
        <dbReference type="ARBA" id="ARBA00022475"/>
    </source>
</evidence>
<dbReference type="InterPro" id="IPR005538">
    <property type="entry name" value="LrgA/CidA"/>
</dbReference>
<comment type="subcellular location">
    <subcellularLocation>
        <location evidence="1">Cell membrane</location>
        <topology evidence="1">Multi-pass membrane protein</topology>
    </subcellularLocation>
</comment>
<dbReference type="RefSeq" id="WP_191702246.1">
    <property type="nucleotide sequence ID" value="NZ_JACSPW010000001.1"/>
</dbReference>
<feature type="transmembrane region" description="Helical" evidence="6">
    <location>
        <begin position="86"/>
        <end position="106"/>
    </location>
</feature>
<proteinExistence type="predicted"/>
<name>A0ABR8XI35_9BACL</name>
<evidence type="ECO:0000256" key="1">
    <source>
        <dbReference type="ARBA" id="ARBA00004651"/>
    </source>
</evidence>
<evidence type="ECO:0000313" key="7">
    <source>
        <dbReference type="EMBL" id="MBD8031600.1"/>
    </source>
</evidence>
<keyword evidence="3 6" id="KW-0812">Transmembrane</keyword>
<comment type="caution">
    <text evidence="7">The sequence shown here is derived from an EMBL/GenBank/DDBJ whole genome shotgun (WGS) entry which is preliminary data.</text>
</comment>
<organism evidence="7 8">
    <name type="scientific">Solibacillus merdavium</name>
    <dbReference type="NCBI Taxonomy" id="2762218"/>
    <lineage>
        <taxon>Bacteria</taxon>
        <taxon>Bacillati</taxon>
        <taxon>Bacillota</taxon>
        <taxon>Bacilli</taxon>
        <taxon>Bacillales</taxon>
        <taxon>Caryophanaceae</taxon>
        <taxon>Solibacillus</taxon>
    </lineage>
</organism>
<keyword evidence="5 6" id="KW-0472">Membrane</keyword>
<reference evidence="7 8" key="1">
    <citation type="submission" date="2020-08" db="EMBL/GenBank/DDBJ databases">
        <title>A Genomic Blueprint of the Chicken Gut Microbiome.</title>
        <authorList>
            <person name="Gilroy R."/>
            <person name="Ravi A."/>
            <person name="Getino M."/>
            <person name="Pursley I."/>
            <person name="Horton D.L."/>
            <person name="Alikhan N.-F."/>
            <person name="Baker D."/>
            <person name="Gharbi K."/>
            <person name="Hall N."/>
            <person name="Watson M."/>
            <person name="Adriaenssens E.M."/>
            <person name="Foster-Nyarko E."/>
            <person name="Jarju S."/>
            <person name="Secka A."/>
            <person name="Antonio M."/>
            <person name="Oren A."/>
            <person name="Chaudhuri R."/>
            <person name="La Ragione R.M."/>
            <person name="Hildebrand F."/>
            <person name="Pallen M.J."/>
        </authorList>
    </citation>
    <scope>NUCLEOTIDE SEQUENCE [LARGE SCALE GENOMIC DNA]</scope>
    <source>
        <strain evidence="7 8">Sa1YVA6</strain>
    </source>
</reference>
<evidence type="ECO:0000256" key="5">
    <source>
        <dbReference type="ARBA" id="ARBA00023136"/>
    </source>
</evidence>
<accession>A0ABR8XI35</accession>
<feature type="transmembrane region" description="Helical" evidence="6">
    <location>
        <begin position="59"/>
        <end position="80"/>
    </location>
</feature>
<evidence type="ECO:0000313" key="8">
    <source>
        <dbReference type="Proteomes" id="UP000600565"/>
    </source>
</evidence>
<feature type="transmembrane region" description="Helical" evidence="6">
    <location>
        <begin position="7"/>
        <end position="23"/>
    </location>
</feature>
<keyword evidence="8" id="KW-1185">Reference proteome</keyword>
<sequence length="137" mass="15065">MDIIRTIAQIGIIILFYLVGEYIVSITGIIIPGSIVGLVLLWLSLYFKILNVKFIQKGASFMLAFLTLFFIPSTVAVINYPELLTVSGGLLILAVIISTILALVITGKVSRIIEEKEKQKKEGEHVTASSAKSIYHK</sequence>
<keyword evidence="4 6" id="KW-1133">Transmembrane helix</keyword>
<dbReference type="PANTHER" id="PTHR33931">
    <property type="entry name" value="HOLIN-LIKE PROTEIN CIDA-RELATED"/>
    <property type="match status" value="1"/>
</dbReference>
<feature type="transmembrane region" description="Helical" evidence="6">
    <location>
        <begin position="29"/>
        <end position="47"/>
    </location>
</feature>
<dbReference type="PANTHER" id="PTHR33931:SF2">
    <property type="entry name" value="HOLIN-LIKE PROTEIN CIDA"/>
    <property type="match status" value="1"/>
</dbReference>
<dbReference type="Pfam" id="PF03788">
    <property type="entry name" value="LrgA"/>
    <property type="match status" value="1"/>
</dbReference>
<keyword evidence="2" id="KW-1003">Cell membrane</keyword>